<dbReference type="FunFam" id="3.30.160.60:FF:000100">
    <property type="entry name" value="Zinc finger 45-like"/>
    <property type="match status" value="1"/>
</dbReference>
<dbReference type="AlphaFoldDB" id="A0A1S4F1E4"/>
<dbReference type="OMA" id="ERFRCDE"/>
<sequence>MSGEVLEEEISEISIDNIGVNEEIETCESQEPQEQTSKSEKQIADGCPATLINELDKQSIKSAKTFDCSHCPKSFNEMRKFQRHKESHNQERHKCEQCGKFLKTRSSLNSHRQRHQHGKRFECEVCRKRFATVKDLKTHQKVHEEQTERFPCDECGKDFGRIYSLLDHKRLHSGKEIFSCDKCDKIFPKRRNLLLHERSHLVEEQQSK</sequence>
<keyword evidence="4" id="KW-0862">Zinc</keyword>
<evidence type="ECO:0000256" key="3">
    <source>
        <dbReference type="ARBA" id="ARBA00022771"/>
    </source>
</evidence>
<dbReference type="Gene3D" id="3.30.160.60">
    <property type="entry name" value="Classic Zinc Finger"/>
    <property type="match status" value="4"/>
</dbReference>
<dbReference type="EMBL" id="CH477238">
    <property type="protein sequence ID" value="EAT46515.1"/>
    <property type="molecule type" value="Genomic_DNA"/>
</dbReference>
<dbReference type="HOGENOM" id="CLU_1321849_0_0_1"/>
<evidence type="ECO:0000256" key="2">
    <source>
        <dbReference type="ARBA" id="ARBA00022737"/>
    </source>
</evidence>
<evidence type="ECO:0000256" key="5">
    <source>
        <dbReference type="PROSITE-ProRule" id="PRU00042"/>
    </source>
</evidence>
<feature type="domain" description="C2H2-type" evidence="6">
    <location>
        <begin position="150"/>
        <end position="177"/>
    </location>
</feature>
<feature type="domain" description="C2H2-type" evidence="6">
    <location>
        <begin position="178"/>
        <end position="205"/>
    </location>
</feature>
<evidence type="ECO:0000256" key="4">
    <source>
        <dbReference type="ARBA" id="ARBA00022833"/>
    </source>
</evidence>
<feature type="domain" description="C2H2-type" evidence="6">
    <location>
        <begin position="93"/>
        <end position="120"/>
    </location>
</feature>
<dbReference type="InterPro" id="IPR013087">
    <property type="entry name" value="Znf_C2H2_type"/>
</dbReference>
<dbReference type="FunFam" id="3.30.160.60:FF:000446">
    <property type="entry name" value="Zinc finger protein"/>
    <property type="match status" value="1"/>
</dbReference>
<evidence type="ECO:0000313" key="8">
    <source>
        <dbReference type="Proteomes" id="UP000682892"/>
    </source>
</evidence>
<keyword evidence="2" id="KW-0677">Repeat</keyword>
<reference evidence="7" key="1">
    <citation type="submission" date="2005-10" db="EMBL/GenBank/DDBJ databases">
        <authorList>
            <person name="Loftus B.J."/>
            <person name="Nene V.M."/>
            <person name="Hannick L.I."/>
            <person name="Bidwell S."/>
            <person name="Haas B."/>
            <person name="Amedeo P."/>
            <person name="Orvis J."/>
            <person name="Wortman J.R."/>
            <person name="White O.R."/>
            <person name="Salzberg S."/>
            <person name="Shumway M."/>
            <person name="Koo H."/>
            <person name="Zhao Y."/>
            <person name="Holmes M."/>
            <person name="Miller J."/>
            <person name="Schatz M."/>
            <person name="Pop M."/>
            <person name="Pai G."/>
            <person name="Utterback T."/>
            <person name="Rogers Y.-H."/>
            <person name="Kravitz S."/>
            <person name="Fraser C.M."/>
        </authorList>
    </citation>
    <scope>NUCLEOTIDE SEQUENCE</scope>
    <source>
        <strain evidence="7">Liverpool</strain>
    </source>
</reference>
<reference evidence="7" key="3">
    <citation type="submission" date="2012-09" db="EMBL/GenBank/DDBJ databases">
        <authorList>
            <consortium name="VectorBase"/>
        </authorList>
    </citation>
    <scope>NUCLEOTIDE SEQUENCE</scope>
    <source>
        <strain evidence="7">Liverpool</strain>
    </source>
</reference>
<dbReference type="SMART" id="SM00355">
    <property type="entry name" value="ZnF_C2H2"/>
    <property type="match status" value="5"/>
</dbReference>
<evidence type="ECO:0000259" key="6">
    <source>
        <dbReference type="PROSITE" id="PS50157"/>
    </source>
</evidence>
<organism evidence="7 8">
    <name type="scientific">Aedes aegypti</name>
    <name type="common">Yellowfever mosquito</name>
    <name type="synonym">Culex aegypti</name>
    <dbReference type="NCBI Taxonomy" id="7159"/>
    <lineage>
        <taxon>Eukaryota</taxon>
        <taxon>Metazoa</taxon>
        <taxon>Ecdysozoa</taxon>
        <taxon>Arthropoda</taxon>
        <taxon>Hexapoda</taxon>
        <taxon>Insecta</taxon>
        <taxon>Pterygota</taxon>
        <taxon>Neoptera</taxon>
        <taxon>Endopterygota</taxon>
        <taxon>Diptera</taxon>
        <taxon>Nematocera</taxon>
        <taxon>Culicoidea</taxon>
        <taxon>Culicidae</taxon>
        <taxon>Culicinae</taxon>
        <taxon>Aedini</taxon>
        <taxon>Aedes</taxon>
        <taxon>Stegomyia</taxon>
    </lineage>
</organism>
<evidence type="ECO:0000256" key="1">
    <source>
        <dbReference type="ARBA" id="ARBA00022723"/>
    </source>
</evidence>
<keyword evidence="1" id="KW-0479">Metal-binding</keyword>
<dbReference type="PROSITE" id="PS50157">
    <property type="entry name" value="ZINC_FINGER_C2H2_2"/>
    <property type="match status" value="5"/>
</dbReference>
<dbReference type="GO" id="GO:0005634">
    <property type="term" value="C:nucleus"/>
    <property type="evidence" value="ECO:0007669"/>
    <property type="project" value="UniProtKB-ARBA"/>
</dbReference>
<name>A0A1S4F1E4_AEDAE</name>
<dbReference type="PANTHER" id="PTHR24379:SF121">
    <property type="entry name" value="C2H2-TYPE DOMAIN-CONTAINING PROTEIN"/>
    <property type="match status" value="1"/>
</dbReference>
<dbReference type="SUPFAM" id="SSF57667">
    <property type="entry name" value="beta-beta-alpha zinc fingers"/>
    <property type="match status" value="3"/>
</dbReference>
<dbReference type="InterPro" id="IPR036236">
    <property type="entry name" value="Znf_C2H2_sf"/>
</dbReference>
<dbReference type="PANTHER" id="PTHR24379">
    <property type="entry name" value="KRAB AND ZINC FINGER DOMAIN-CONTAINING"/>
    <property type="match status" value="1"/>
</dbReference>
<dbReference type="GO" id="GO:0008270">
    <property type="term" value="F:zinc ion binding"/>
    <property type="evidence" value="ECO:0007669"/>
    <property type="project" value="UniProtKB-KW"/>
</dbReference>
<dbReference type="PROSITE" id="PS00028">
    <property type="entry name" value="ZINC_FINGER_C2H2_1"/>
    <property type="match status" value="4"/>
</dbReference>
<dbReference type="KEGG" id="aag:5574173"/>
<dbReference type="Proteomes" id="UP000682892">
    <property type="component" value="Chromosome 2"/>
</dbReference>
<dbReference type="Pfam" id="PF13912">
    <property type="entry name" value="zf-C2H2_6"/>
    <property type="match status" value="1"/>
</dbReference>
<proteinExistence type="predicted"/>
<feature type="domain" description="C2H2-type" evidence="6">
    <location>
        <begin position="66"/>
        <end position="93"/>
    </location>
</feature>
<evidence type="ECO:0000313" key="7">
    <source>
        <dbReference type="EMBL" id="EAT46515.1"/>
    </source>
</evidence>
<gene>
    <name evidence="7" type="ORF">AaeL_AAEL002316</name>
</gene>
<dbReference type="Pfam" id="PF13894">
    <property type="entry name" value="zf-C2H2_4"/>
    <property type="match status" value="1"/>
</dbReference>
<dbReference type="OrthoDB" id="7736123at2759"/>
<dbReference type="Pfam" id="PF00096">
    <property type="entry name" value="zf-C2H2"/>
    <property type="match status" value="2"/>
</dbReference>
<feature type="domain" description="C2H2-type" evidence="6">
    <location>
        <begin position="121"/>
        <end position="148"/>
    </location>
</feature>
<accession>A0A1S4F1E4</accession>
<keyword evidence="3 5" id="KW-0863">Zinc-finger</keyword>
<reference evidence="7" key="2">
    <citation type="journal article" date="2007" name="Science">
        <title>Genome sequence of Aedes aegypti, a major arbovirus vector.</title>
        <authorList>
            <person name="Nene V."/>
            <person name="Wortman J.R."/>
            <person name="Lawson D."/>
            <person name="Haas B."/>
            <person name="Kodira C."/>
            <person name="Tu Z.J."/>
            <person name="Loftus B."/>
            <person name="Xi Z."/>
            <person name="Megy K."/>
            <person name="Grabherr M."/>
            <person name="Ren Q."/>
            <person name="Zdobnov E.M."/>
            <person name="Lobo N.F."/>
            <person name="Campbell K.S."/>
            <person name="Brown S.E."/>
            <person name="Bonaldo M.F."/>
            <person name="Zhu J."/>
            <person name="Sinkins S.P."/>
            <person name="Hogenkamp D.G."/>
            <person name="Amedeo P."/>
            <person name="Arensburger P."/>
            <person name="Atkinson P.W."/>
            <person name="Bidwell S."/>
            <person name="Biedler J."/>
            <person name="Birney E."/>
            <person name="Bruggner R.V."/>
            <person name="Costas J."/>
            <person name="Coy M.R."/>
            <person name="Crabtree J."/>
            <person name="Crawford M."/>
            <person name="Debruyn B."/>
            <person name="Decaprio D."/>
            <person name="Eiglmeier K."/>
            <person name="Eisenstadt E."/>
            <person name="El-Dorry H."/>
            <person name="Gelbart W.M."/>
            <person name="Gomes S.L."/>
            <person name="Hammond M."/>
            <person name="Hannick L.I."/>
            <person name="Hogan J.R."/>
            <person name="Holmes M.H."/>
            <person name="Jaffe D."/>
            <person name="Johnston J.S."/>
            <person name="Kennedy R.C."/>
            <person name="Koo H."/>
            <person name="Kravitz S."/>
            <person name="Kriventseva E.V."/>
            <person name="Kulp D."/>
            <person name="Labutti K."/>
            <person name="Lee E."/>
            <person name="Li S."/>
            <person name="Lovin D.D."/>
            <person name="Mao C."/>
            <person name="Mauceli E."/>
            <person name="Menck C.F."/>
            <person name="Miller J.R."/>
            <person name="Montgomery P."/>
            <person name="Mori A."/>
            <person name="Nascimento A.L."/>
            <person name="Naveira H.F."/>
            <person name="Nusbaum C."/>
            <person name="O'leary S."/>
            <person name="Orvis J."/>
            <person name="Pertea M."/>
            <person name="Quesneville H."/>
            <person name="Reidenbach K.R."/>
            <person name="Rogers Y.H."/>
            <person name="Roth C.W."/>
            <person name="Schneider J.R."/>
            <person name="Schatz M."/>
            <person name="Shumway M."/>
            <person name="Stanke M."/>
            <person name="Stinson E.O."/>
            <person name="Tubio J.M."/>
            <person name="Vanzee J.P."/>
            <person name="Verjovski-Almeida S."/>
            <person name="Werner D."/>
            <person name="White O."/>
            <person name="Wyder S."/>
            <person name="Zeng Q."/>
            <person name="Zhao Q."/>
            <person name="Zhao Y."/>
            <person name="Hill C.A."/>
            <person name="Raikhel A.S."/>
            <person name="Soares M.B."/>
            <person name="Knudson D.L."/>
            <person name="Lee N.H."/>
            <person name="Galagan J."/>
            <person name="Salzberg S.L."/>
            <person name="Paulsen I.T."/>
            <person name="Dimopoulos G."/>
            <person name="Collins F.H."/>
            <person name="Birren B."/>
            <person name="Fraser-Liggett C.M."/>
            <person name="Severson D.W."/>
        </authorList>
    </citation>
    <scope>NUCLEOTIDE SEQUENCE [LARGE SCALE GENOMIC DNA]</scope>
    <source>
        <strain evidence="7">Liverpool</strain>
    </source>
</reference>
<protein>
    <submittedName>
        <fullName evidence="7">AAEL002316-PA</fullName>
    </submittedName>
</protein>